<protein>
    <recommendedName>
        <fullName evidence="6">Major facilitator superfamily (MFS) profile domain-containing protein</fullName>
    </recommendedName>
</protein>
<dbReference type="EMBL" id="CAKOFQ010006966">
    <property type="protein sequence ID" value="CAH1984885.1"/>
    <property type="molecule type" value="Genomic_DNA"/>
</dbReference>
<evidence type="ECO:0000256" key="3">
    <source>
        <dbReference type="ARBA" id="ARBA00022989"/>
    </source>
</evidence>
<feature type="transmembrane region" description="Helical" evidence="5">
    <location>
        <begin position="265"/>
        <end position="284"/>
    </location>
</feature>
<dbReference type="Gene3D" id="1.20.1250.20">
    <property type="entry name" value="MFS general substrate transporter like domains"/>
    <property type="match status" value="2"/>
</dbReference>
<dbReference type="Proteomes" id="UP001152888">
    <property type="component" value="Unassembled WGS sequence"/>
</dbReference>
<feature type="transmembrane region" description="Helical" evidence="5">
    <location>
        <begin position="223"/>
        <end position="244"/>
    </location>
</feature>
<keyword evidence="3 5" id="KW-1133">Transmembrane helix</keyword>
<keyword evidence="8" id="KW-1185">Reference proteome</keyword>
<dbReference type="InterPro" id="IPR011701">
    <property type="entry name" value="MFS"/>
</dbReference>
<evidence type="ECO:0000313" key="8">
    <source>
        <dbReference type="Proteomes" id="UP001152888"/>
    </source>
</evidence>
<feature type="transmembrane region" description="Helical" evidence="5">
    <location>
        <begin position="358"/>
        <end position="377"/>
    </location>
</feature>
<evidence type="ECO:0000259" key="6">
    <source>
        <dbReference type="PROSITE" id="PS50850"/>
    </source>
</evidence>
<feature type="transmembrane region" description="Helical" evidence="5">
    <location>
        <begin position="35"/>
        <end position="53"/>
    </location>
</feature>
<feature type="transmembrane region" description="Helical" evidence="5">
    <location>
        <begin position="59"/>
        <end position="83"/>
    </location>
</feature>
<keyword evidence="4 5" id="KW-0472">Membrane</keyword>
<dbReference type="GO" id="GO:0022857">
    <property type="term" value="F:transmembrane transporter activity"/>
    <property type="evidence" value="ECO:0007669"/>
    <property type="project" value="InterPro"/>
</dbReference>
<sequence length="421" mass="45886">MGQKLQGHILGAYFWGFTISGLPGGAIAERFGPHLTVTVSFVISGILTILGPWTTLHPILLIISRFLIGLSAGVVYPSLHCLIARWAPPDEKGKFIAALMGGSLGTVCTWPTLGWAIEAWGWSAALAACGGVALGWTALWWWVVRDCPATHPWIGEEELKYISERVQTKETAGAKKRLPPYKAILKSTPFWALVILHFGNMWGLFFLLTAGPNFITNVLAFDLGHTGILAALPYLARLILALIFGQIGDLIMKKKWMSKDAIRKGFVPISHILPGLLLAIQTLTGCDVNWAIVLITLSLGLNGASTLTNLQNAHDLAPNFAGTLYGIANCLGSATGFISPIIVGYLTSTHNGLHEWHTIFYIGSSVYIASGIIFWFFGSGDVQSWNDLEETANKRDVVGIENVSFDDVEVDKNDKKDRETR</sequence>
<evidence type="ECO:0000256" key="4">
    <source>
        <dbReference type="ARBA" id="ARBA00023136"/>
    </source>
</evidence>
<feature type="transmembrane region" description="Helical" evidence="5">
    <location>
        <begin position="290"/>
        <end position="310"/>
    </location>
</feature>
<feature type="transmembrane region" description="Helical" evidence="5">
    <location>
        <begin position="190"/>
        <end position="211"/>
    </location>
</feature>
<name>A0A9P0KZT7_ACAOB</name>
<evidence type="ECO:0000313" key="7">
    <source>
        <dbReference type="EMBL" id="CAH1984885.1"/>
    </source>
</evidence>
<proteinExistence type="predicted"/>
<dbReference type="InterPro" id="IPR020846">
    <property type="entry name" value="MFS_dom"/>
</dbReference>
<accession>A0A9P0KZT7</accession>
<dbReference type="GO" id="GO:0016020">
    <property type="term" value="C:membrane"/>
    <property type="evidence" value="ECO:0007669"/>
    <property type="project" value="UniProtKB-SubCell"/>
</dbReference>
<organism evidence="7 8">
    <name type="scientific">Acanthoscelides obtectus</name>
    <name type="common">Bean weevil</name>
    <name type="synonym">Bruchus obtectus</name>
    <dbReference type="NCBI Taxonomy" id="200917"/>
    <lineage>
        <taxon>Eukaryota</taxon>
        <taxon>Metazoa</taxon>
        <taxon>Ecdysozoa</taxon>
        <taxon>Arthropoda</taxon>
        <taxon>Hexapoda</taxon>
        <taxon>Insecta</taxon>
        <taxon>Pterygota</taxon>
        <taxon>Neoptera</taxon>
        <taxon>Endopterygota</taxon>
        <taxon>Coleoptera</taxon>
        <taxon>Polyphaga</taxon>
        <taxon>Cucujiformia</taxon>
        <taxon>Chrysomeloidea</taxon>
        <taxon>Chrysomelidae</taxon>
        <taxon>Bruchinae</taxon>
        <taxon>Bruchini</taxon>
        <taxon>Acanthoscelides</taxon>
    </lineage>
</organism>
<dbReference type="FunFam" id="1.20.1250.20:FF:000532">
    <property type="entry name" value="SLC (SoLute Carrier) homolog"/>
    <property type="match status" value="1"/>
</dbReference>
<feature type="transmembrane region" description="Helical" evidence="5">
    <location>
        <begin position="12"/>
        <end position="28"/>
    </location>
</feature>
<dbReference type="InterPro" id="IPR036259">
    <property type="entry name" value="MFS_trans_sf"/>
</dbReference>
<dbReference type="PANTHER" id="PTHR11662">
    <property type="entry name" value="SOLUTE CARRIER FAMILY 17"/>
    <property type="match status" value="1"/>
</dbReference>
<dbReference type="PROSITE" id="PS50850">
    <property type="entry name" value="MFS"/>
    <property type="match status" value="1"/>
</dbReference>
<evidence type="ECO:0000256" key="5">
    <source>
        <dbReference type="SAM" id="Phobius"/>
    </source>
</evidence>
<dbReference type="SUPFAM" id="SSF103473">
    <property type="entry name" value="MFS general substrate transporter"/>
    <property type="match status" value="1"/>
</dbReference>
<comment type="caution">
    <text evidence="7">The sequence shown here is derived from an EMBL/GenBank/DDBJ whole genome shotgun (WGS) entry which is preliminary data.</text>
</comment>
<dbReference type="Pfam" id="PF07690">
    <property type="entry name" value="MFS_1"/>
    <property type="match status" value="1"/>
</dbReference>
<comment type="subcellular location">
    <subcellularLocation>
        <location evidence="1">Membrane</location>
        <topology evidence="1">Multi-pass membrane protein</topology>
    </subcellularLocation>
</comment>
<feature type="domain" description="Major facilitator superfamily (MFS) profile" evidence="6">
    <location>
        <begin position="1"/>
        <end position="382"/>
    </location>
</feature>
<evidence type="ECO:0000256" key="2">
    <source>
        <dbReference type="ARBA" id="ARBA00022692"/>
    </source>
</evidence>
<keyword evidence="2 5" id="KW-0812">Transmembrane</keyword>
<dbReference type="GO" id="GO:0006820">
    <property type="term" value="P:monoatomic anion transport"/>
    <property type="evidence" value="ECO:0007669"/>
    <property type="project" value="TreeGrafter"/>
</dbReference>
<feature type="transmembrane region" description="Helical" evidence="5">
    <location>
        <begin position="119"/>
        <end position="143"/>
    </location>
</feature>
<reference evidence="7" key="1">
    <citation type="submission" date="2022-03" db="EMBL/GenBank/DDBJ databases">
        <authorList>
            <person name="Sayadi A."/>
        </authorList>
    </citation>
    <scope>NUCLEOTIDE SEQUENCE</scope>
</reference>
<dbReference type="InterPro" id="IPR050382">
    <property type="entry name" value="MFS_Na/Anion_cotransporter"/>
</dbReference>
<dbReference type="AlphaFoldDB" id="A0A9P0KZT7"/>
<dbReference type="OrthoDB" id="2985014at2759"/>
<gene>
    <name evidence="7" type="ORF">ACAOBT_LOCUS16375</name>
</gene>
<feature type="transmembrane region" description="Helical" evidence="5">
    <location>
        <begin position="322"/>
        <end position="346"/>
    </location>
</feature>
<dbReference type="PANTHER" id="PTHR11662:SF336">
    <property type="entry name" value="LP19554P"/>
    <property type="match status" value="1"/>
</dbReference>
<evidence type="ECO:0000256" key="1">
    <source>
        <dbReference type="ARBA" id="ARBA00004141"/>
    </source>
</evidence>
<feature type="transmembrane region" description="Helical" evidence="5">
    <location>
        <begin position="95"/>
        <end position="113"/>
    </location>
</feature>